<evidence type="ECO:0000313" key="1">
    <source>
        <dbReference type="EMBL" id="CAE8628703.1"/>
    </source>
</evidence>
<gene>
    <name evidence="1" type="ORF">PGLA1383_LOCUS45308</name>
</gene>
<organism evidence="1 2">
    <name type="scientific">Polarella glacialis</name>
    <name type="common">Dinoflagellate</name>
    <dbReference type="NCBI Taxonomy" id="89957"/>
    <lineage>
        <taxon>Eukaryota</taxon>
        <taxon>Sar</taxon>
        <taxon>Alveolata</taxon>
        <taxon>Dinophyceae</taxon>
        <taxon>Suessiales</taxon>
        <taxon>Suessiaceae</taxon>
        <taxon>Polarella</taxon>
    </lineage>
</organism>
<proteinExistence type="predicted"/>
<comment type="caution">
    <text evidence="1">The sequence shown here is derived from an EMBL/GenBank/DDBJ whole genome shotgun (WGS) entry which is preliminary data.</text>
</comment>
<protein>
    <submittedName>
        <fullName evidence="1">Uncharacterized protein</fullName>
    </submittedName>
</protein>
<dbReference type="Proteomes" id="UP000654075">
    <property type="component" value="Unassembled WGS sequence"/>
</dbReference>
<name>A0A813GWG7_POLGL</name>
<feature type="non-terminal residue" evidence="1">
    <location>
        <position position="90"/>
    </location>
</feature>
<dbReference type="EMBL" id="CAJNNV010029466">
    <property type="protein sequence ID" value="CAE8628703.1"/>
    <property type="molecule type" value="Genomic_DNA"/>
</dbReference>
<keyword evidence="2" id="KW-1185">Reference proteome</keyword>
<dbReference type="AlphaFoldDB" id="A0A813GWG7"/>
<reference evidence="1" key="1">
    <citation type="submission" date="2021-02" db="EMBL/GenBank/DDBJ databases">
        <authorList>
            <person name="Dougan E. K."/>
            <person name="Rhodes N."/>
            <person name="Thang M."/>
            <person name="Chan C."/>
        </authorList>
    </citation>
    <scope>NUCLEOTIDE SEQUENCE</scope>
</reference>
<evidence type="ECO:0000313" key="2">
    <source>
        <dbReference type="Proteomes" id="UP000654075"/>
    </source>
</evidence>
<accession>A0A813GWG7</accession>
<sequence>VLPEDVQVTLMRDSEVTVLAEDLSGRPTARGDSAVRPRVRCSTSWTTSTAFSSWIMRRTLQISGLRSFLSCRQSRSQSMPRGSRSPSHVS</sequence>